<proteinExistence type="predicted"/>
<comment type="caution">
    <text evidence="1">The sequence shown here is derived from an EMBL/GenBank/DDBJ whole genome shotgun (WGS) entry which is preliminary data.</text>
</comment>
<dbReference type="Proteomes" id="UP001500218">
    <property type="component" value="Unassembled WGS sequence"/>
</dbReference>
<reference evidence="2" key="1">
    <citation type="journal article" date="2019" name="Int. J. Syst. Evol. Microbiol.">
        <title>The Global Catalogue of Microorganisms (GCM) 10K type strain sequencing project: providing services to taxonomists for standard genome sequencing and annotation.</title>
        <authorList>
            <consortium name="The Broad Institute Genomics Platform"/>
            <consortium name="The Broad Institute Genome Sequencing Center for Infectious Disease"/>
            <person name="Wu L."/>
            <person name="Ma J."/>
        </authorList>
    </citation>
    <scope>NUCLEOTIDE SEQUENCE [LARGE SCALE GENOMIC DNA]</scope>
    <source>
        <strain evidence="2">JCM 13250</strain>
    </source>
</reference>
<organism evidence="1 2">
    <name type="scientific">Luedemannella flava</name>
    <dbReference type="NCBI Taxonomy" id="349316"/>
    <lineage>
        <taxon>Bacteria</taxon>
        <taxon>Bacillati</taxon>
        <taxon>Actinomycetota</taxon>
        <taxon>Actinomycetes</taxon>
        <taxon>Micromonosporales</taxon>
        <taxon>Micromonosporaceae</taxon>
        <taxon>Luedemannella</taxon>
    </lineage>
</organism>
<evidence type="ECO:0008006" key="3">
    <source>
        <dbReference type="Google" id="ProtNLM"/>
    </source>
</evidence>
<protein>
    <recommendedName>
        <fullName evidence="3">SRPBCC family protein</fullName>
    </recommendedName>
</protein>
<evidence type="ECO:0000313" key="1">
    <source>
        <dbReference type="EMBL" id="GAA1784334.1"/>
    </source>
</evidence>
<evidence type="ECO:0000313" key="2">
    <source>
        <dbReference type="Proteomes" id="UP001500218"/>
    </source>
</evidence>
<gene>
    <name evidence="1" type="ORF">GCM10009682_03160</name>
</gene>
<keyword evidence="2" id="KW-1185">Reference proteome</keyword>
<dbReference type="RefSeq" id="WP_344125355.1">
    <property type="nucleotide sequence ID" value="NZ_BAAALT010000003.1"/>
</dbReference>
<sequence>MKRRSLGVLGVAGVALVAGALVAAMYPRGLRRRWLHWGATAEEVARRIPGEEAMDEVDLVTTRAVSIDAAPGHIWPWLVQMGSGRGGAYSYDWIENLFGLDMHSADEIQPELQALMVGDELPLGPKGPAMRVAVLRRNEVLGFRSVDGHWLWLFALHPEGATTRLISRNVIIMPRGSRVGHLAWRVVMEPGSLVMERKMLLGIKSRAERTAAASVLAV</sequence>
<accession>A0ABP4XIN0</accession>
<name>A0ABP4XIN0_9ACTN</name>
<dbReference type="EMBL" id="BAAALT010000003">
    <property type="protein sequence ID" value="GAA1784334.1"/>
    <property type="molecule type" value="Genomic_DNA"/>
</dbReference>